<feature type="compositionally biased region" description="Low complexity" evidence="2">
    <location>
        <begin position="968"/>
        <end position="979"/>
    </location>
</feature>
<feature type="compositionally biased region" description="Basic and acidic residues" evidence="2">
    <location>
        <begin position="756"/>
        <end position="772"/>
    </location>
</feature>
<feature type="coiled-coil region" evidence="1">
    <location>
        <begin position="995"/>
        <end position="1022"/>
    </location>
</feature>
<evidence type="ECO:0000313" key="4">
    <source>
        <dbReference type="EMBL" id="KAJ3425378.1"/>
    </source>
</evidence>
<feature type="compositionally biased region" description="Basic residues" evidence="2">
    <location>
        <begin position="907"/>
        <end position="944"/>
    </location>
</feature>
<dbReference type="EMBL" id="JANTQA010000070">
    <property type="protein sequence ID" value="KAJ3425378.1"/>
    <property type="molecule type" value="Genomic_DNA"/>
</dbReference>
<evidence type="ECO:0000256" key="3">
    <source>
        <dbReference type="SAM" id="Phobius"/>
    </source>
</evidence>
<feature type="transmembrane region" description="Helical" evidence="3">
    <location>
        <begin position="17"/>
        <end position="38"/>
    </location>
</feature>
<keyword evidence="3" id="KW-0812">Transmembrane</keyword>
<dbReference type="CDD" id="cd22249">
    <property type="entry name" value="UDM1_RNF168_RNF169-like"/>
    <property type="match status" value="1"/>
</dbReference>
<accession>A0AAV7Y6H3</accession>
<gene>
    <name evidence="4" type="ORF">M0812_27816</name>
</gene>
<feature type="compositionally biased region" description="Basic and acidic residues" evidence="2">
    <location>
        <begin position="982"/>
        <end position="994"/>
    </location>
</feature>
<feature type="region of interest" description="Disordered" evidence="2">
    <location>
        <begin position="874"/>
        <end position="994"/>
    </location>
</feature>
<dbReference type="Proteomes" id="UP001146793">
    <property type="component" value="Unassembled WGS sequence"/>
</dbReference>
<keyword evidence="1" id="KW-0175">Coiled coil</keyword>
<name>A0AAV7Y6H3_9EUKA</name>
<evidence type="ECO:0000313" key="5">
    <source>
        <dbReference type="Proteomes" id="UP001146793"/>
    </source>
</evidence>
<feature type="transmembrane region" description="Helical" evidence="3">
    <location>
        <begin position="229"/>
        <end position="250"/>
    </location>
</feature>
<dbReference type="InterPro" id="IPR043136">
    <property type="entry name" value="B30.2/SPRY_sf"/>
</dbReference>
<feature type="compositionally biased region" description="Basic and acidic residues" evidence="2">
    <location>
        <begin position="717"/>
        <end position="729"/>
    </location>
</feature>
<feature type="transmembrane region" description="Helical" evidence="3">
    <location>
        <begin position="82"/>
        <end position="103"/>
    </location>
</feature>
<feature type="compositionally biased region" description="Gly residues" evidence="2">
    <location>
        <begin position="612"/>
        <end position="621"/>
    </location>
</feature>
<feature type="transmembrane region" description="Helical" evidence="3">
    <location>
        <begin position="59"/>
        <end position="76"/>
    </location>
</feature>
<feature type="transmembrane region" description="Helical" evidence="3">
    <location>
        <begin position="262"/>
        <end position="286"/>
    </location>
</feature>
<organism evidence="4 5">
    <name type="scientific">Anaeramoeba flamelloides</name>
    <dbReference type="NCBI Taxonomy" id="1746091"/>
    <lineage>
        <taxon>Eukaryota</taxon>
        <taxon>Metamonada</taxon>
        <taxon>Anaeramoebidae</taxon>
        <taxon>Anaeramoeba</taxon>
    </lineage>
</organism>
<protein>
    <submittedName>
        <fullName evidence="4">A-type inclusion protein</fullName>
    </submittedName>
</protein>
<feature type="region of interest" description="Disordered" evidence="2">
    <location>
        <begin position="589"/>
        <end position="784"/>
    </location>
</feature>
<comment type="caution">
    <text evidence="4">The sequence shown here is derived from an EMBL/GenBank/DDBJ whole genome shotgun (WGS) entry which is preliminary data.</text>
</comment>
<keyword evidence="3" id="KW-1133">Transmembrane helix</keyword>
<feature type="coiled-coil region" evidence="1">
    <location>
        <begin position="1304"/>
        <end position="1331"/>
    </location>
</feature>
<reference evidence="4" key="1">
    <citation type="submission" date="2022-08" db="EMBL/GenBank/DDBJ databases">
        <title>Novel sulphate-reducing endosymbionts in the free-living metamonad Anaeramoeba.</title>
        <authorList>
            <person name="Jerlstrom-Hultqvist J."/>
            <person name="Cepicka I."/>
            <person name="Gallot-Lavallee L."/>
            <person name="Salas-Leiva D."/>
            <person name="Curtis B.A."/>
            <person name="Zahonova K."/>
            <person name="Pipaliya S."/>
            <person name="Dacks J."/>
            <person name="Roger A.J."/>
        </authorList>
    </citation>
    <scope>NUCLEOTIDE SEQUENCE</scope>
    <source>
        <strain evidence="4">Busselton2</strain>
    </source>
</reference>
<evidence type="ECO:0000256" key="2">
    <source>
        <dbReference type="SAM" id="MobiDB-lite"/>
    </source>
</evidence>
<feature type="compositionally biased region" description="Acidic residues" evidence="2">
    <location>
        <begin position="742"/>
        <end position="755"/>
    </location>
</feature>
<feature type="transmembrane region" description="Helical" evidence="3">
    <location>
        <begin position="132"/>
        <end position="153"/>
    </location>
</feature>
<feature type="compositionally biased region" description="Acidic residues" evidence="2">
    <location>
        <begin position="686"/>
        <end position="705"/>
    </location>
</feature>
<proteinExistence type="predicted"/>
<feature type="coiled-coil region" evidence="1">
    <location>
        <begin position="498"/>
        <end position="560"/>
    </location>
</feature>
<feature type="transmembrane region" description="Helical" evidence="3">
    <location>
        <begin position="165"/>
        <end position="187"/>
    </location>
</feature>
<sequence length="1650" mass="190526">MILLSTVSEFGESIKEVLASSTIILLITTILTTAKSYITKTFQLSETRPHSLAGSFTSIAYYFAATTFSLSIKYVGSRDVDVFMRSCFLFAAITMSLGPFLVLSPTEKTILKKETFFKKLTRGAQTKEARTGFLMIFIVITIMQGCVVFSLWHSLNDVLNLDLKITVGVVVGYSLVCLFYLVIFYSVMMEKEVVIGGVNLMDQLRRKLIFRKKDGTKIEILATKIYRNIYLFLFAIVGLLALAALIYTFVEEVKSFMDLTNFGKAILLFFTLLNLLGLVTYCGFILNVAFHPAKTNEVDLGGGVTVAENRIKYVAIGRSSDRTLLARFIAPDDPDSWCIETVVKRDIKTTDTTPGYRRVRKCAKYALFQENDCASMYFVGTGPQYPNNLAWFFIDKIQFKISDDYYEKGIENYLTYATGSLSQPLNKHIEDLAKEFSTEKEWGDLNQQQHKKFWEHKQLNIKHKHIQKSVSLRNESDHLNKLIKNSYKMETLILHTKEKKHQKKILNEREEREKEKRRKIEEKKRTMLEEKKRLEREMGLLEKEREREKLKTLEESTRRRKEGSKQREMSLFDQIRSSKQLKKVEAMESRFSDSKSGQSIESRLPPPPTFGRGRGGFFGGKGRGRGRGGRGGLLGIGIPPPPQMGGGGGEISNFFSSGQQQQQQERLPELSNLLASSLSVRRTVIDYDEEEEEEEDLEWSDENEKEQEKRSKSKSKWGMEKKKEKKDKIPIQSRQRIALDKELDESDDESDGVDEFFDKSIEKNEKPKEPKVESTQYGGYDPTIEDSIFTGEQEYYAMRSNNLMDIGLEEKSMSYAKKSKKKAMFSLPSLSVPSVNLPSVKMPNMKIGGFSNQKSAMDDIMEIDISSNFQKSDLKFEALPPQPPKSNDIGFNLGLPQTEIQKESSKISRKMPPKPAMKKQRQKKAKMPMKKKSVQRKKKKRISRRREEKKEEKKDEEEDEDDDDSWGEDSSSGSSSDFSSTEEEKKKSEAIKRLIPKKTEEQRKLEEKMKKLDEELIKEESSELSFDASEDETILLLNKNQGLAQKINNLSRVEKDYYDPLLKHTKVSLMEAGYITPRYMSSEELKEKDENLDKNFGSELNPKIILESYNDNEKYDFLNHTIKIYREDKKLMREYEIGNRKRLFETFPVEKYLEDELKKKNKGKLEMDTKEKYDHVRKGVLGDLIKRTNKIMEESQRKSQGLNRGGEFHERINFENYFNPVLGLLKGTSRYIEVNKKIDHLNNSKELIEYRVKDLPQKSGFITIYSQNCLPVNGSGCYIWEMQFTRIVPKAAIKVGVTPKLSEIIKSQRKLEKRDQKLENYREKLDSQIELGDLPGSYAINGVGDAFDNTGMFKFCSEFNANDKLTFCYNSDLKYLALAKNGRYLGKLGFNIINDLYFAITFYSRSIKVNQLILNREKKHFPVTFGCIDNTFGNIYINRFCDPKDDLLGKIQTVLNSSRTFHGSQGNFFFKKMIASVFSRFVSWVHPFVKKILIGNTFLSVEEQINIKDYALLAKNRIKLYFIICYGADNKERNEQMYTFITEFLFFINLYATWISAPNAYIASKIIQHNLADRYHNSLIDDEDNKDQNILFNHLITQFDEIYKILSKQSSKLQKPYLNYSSTGSSSTFKFMDTNHVLDKIVFPNEGAKI</sequence>
<dbReference type="Gene3D" id="2.60.120.920">
    <property type="match status" value="1"/>
</dbReference>
<evidence type="ECO:0000256" key="1">
    <source>
        <dbReference type="SAM" id="Coils"/>
    </source>
</evidence>
<feature type="compositionally biased region" description="Acidic residues" evidence="2">
    <location>
        <begin position="954"/>
        <end position="967"/>
    </location>
</feature>
<keyword evidence="3" id="KW-0472">Membrane</keyword>